<evidence type="ECO:0000313" key="3">
    <source>
        <dbReference type="EMBL" id="EOS51106.1"/>
    </source>
</evidence>
<dbReference type="OrthoDB" id="3196853at2"/>
<dbReference type="Proteomes" id="UP000014204">
    <property type="component" value="Unassembled WGS sequence"/>
</dbReference>
<feature type="domain" description="Phage tail tape measure protein" evidence="2">
    <location>
        <begin position="125"/>
        <end position="262"/>
    </location>
</feature>
<keyword evidence="1" id="KW-0812">Transmembrane</keyword>
<dbReference type="InterPro" id="IPR010090">
    <property type="entry name" value="Phage_tape_meas"/>
</dbReference>
<evidence type="ECO:0000313" key="4">
    <source>
        <dbReference type="Proteomes" id="UP000014204"/>
    </source>
</evidence>
<keyword evidence="1" id="KW-0472">Membrane</keyword>
<dbReference type="STRING" id="1235794.C811_01524"/>
<dbReference type="PATRIC" id="fig|1235794.3.peg.1510"/>
<dbReference type="RefSeq" id="WP_016309724.1">
    <property type="nucleotide sequence ID" value="NZ_KE159646.1"/>
</dbReference>
<dbReference type="NCBIfam" id="TIGR01760">
    <property type="entry name" value="tape_meas_TP901"/>
    <property type="match status" value="1"/>
</dbReference>
<sequence>MAGGKTLEQVIAIAGKLEPSLQQSIGKADKLTSGMGSKLKKTAAITAGAFAAVGTAAAAAAVAGGKYLLDLGTKFDESADTIRIGTGATGDALAALQADCDAVYKAIPGELEGASTAIADFNTRLGLTGEPLQKLSIQANQVCDMLGEDLPTVIESSSQAFQQWGLSEDEMSGKMDYLFKVSQSTGIGFNDLATKMQKYGAQLQELGFDFDHASALMGQLEKAGVNTDEVLGALKKSVTTMAQDGLSASEGIAKYTEEIKNAATAEEAATIAAEVFGSRAGSTLASAIRDGTLSVEDLTAELQANGETISGAAEDTYDFAERLEMFKHTAEVALKPLANTVFDSLNALMPIAAQAIEAFLPVIENVASSAAPVIEQIVSVVSQGLEQMTPMIVEFGAQVGPMLSELVSSLLPPLMDLIMQLLPIIMQIISAVLPVVTTLLSALMPIISSVVSVIGSLLSALMPILDPLLQIVQMLLPPIAGLITGIMAVLQPVIGVIEGIAGAIGTLVGWISQVIDLAGQAASALGGIGDFIGGGIGGLLGFATGGFTNGLAIVGEDPRYPTEAVISFNPAYRAQNLKYWRMAGAMLGAAGGSTVPVYGYAAGGFTGEVGTSLFSSDYGLSGGAVVDSTTYDLSGLTFSPQVNIRGNADAESVLSAVRELEPEFVDLILDAISKREEGAYA</sequence>
<dbReference type="SUPFAM" id="SSF48371">
    <property type="entry name" value="ARM repeat"/>
    <property type="match status" value="1"/>
</dbReference>
<dbReference type="AlphaFoldDB" id="R9KY07"/>
<organism evidence="3 4">
    <name type="scientific">Adlercreutzia caecimuris B7</name>
    <dbReference type="NCBI Taxonomy" id="1235794"/>
    <lineage>
        <taxon>Bacteria</taxon>
        <taxon>Bacillati</taxon>
        <taxon>Actinomycetota</taxon>
        <taxon>Coriobacteriia</taxon>
        <taxon>Eggerthellales</taxon>
        <taxon>Eggerthellaceae</taxon>
        <taxon>Adlercreutzia</taxon>
    </lineage>
</organism>
<gene>
    <name evidence="3" type="ORF">C811_01524</name>
</gene>
<feature type="transmembrane region" description="Helical" evidence="1">
    <location>
        <begin position="417"/>
        <end position="436"/>
    </location>
</feature>
<accession>R9KY07</accession>
<evidence type="ECO:0000256" key="1">
    <source>
        <dbReference type="SAM" id="Phobius"/>
    </source>
</evidence>
<dbReference type="HOGENOM" id="CLU_392172_0_0_11"/>
<feature type="transmembrane region" description="Helical" evidence="1">
    <location>
        <begin position="443"/>
        <end position="465"/>
    </location>
</feature>
<dbReference type="Pfam" id="PF10145">
    <property type="entry name" value="PhageMin_Tail"/>
    <property type="match status" value="1"/>
</dbReference>
<proteinExistence type="predicted"/>
<keyword evidence="4" id="KW-1185">Reference proteome</keyword>
<evidence type="ECO:0000259" key="2">
    <source>
        <dbReference type="Pfam" id="PF10145"/>
    </source>
</evidence>
<comment type="caution">
    <text evidence="3">The sequence shown here is derived from an EMBL/GenBank/DDBJ whole genome shotgun (WGS) entry which is preliminary data.</text>
</comment>
<reference evidence="3 4" key="1">
    <citation type="submission" date="2013-04" db="EMBL/GenBank/DDBJ databases">
        <title>The Genome Sequence of Enterorhabdus caecimuris B7.</title>
        <authorList>
            <consortium name="The Broad Institute Genomics Platform"/>
            <consortium name="The Broad Institute Genome Sequencing Center for Infectious Disease"/>
            <person name="Earl A."/>
            <person name="Xavier R."/>
            <person name="Elson C."/>
            <person name="Duck W."/>
            <person name="Walker B."/>
            <person name="Young S."/>
            <person name="Zeng Q."/>
            <person name="Gargeya S."/>
            <person name="Fitzgerald M."/>
            <person name="Haas B."/>
            <person name="Abouelleil A."/>
            <person name="Allen A.W."/>
            <person name="Alvarado L."/>
            <person name="Arachchi H.M."/>
            <person name="Berlin A.M."/>
            <person name="Chapman S.B."/>
            <person name="Gainer-Dewar J."/>
            <person name="Goldberg J."/>
            <person name="Griggs A."/>
            <person name="Gujja S."/>
            <person name="Hansen M."/>
            <person name="Howarth C."/>
            <person name="Imamovic A."/>
            <person name="Ireland A."/>
            <person name="Larimer J."/>
            <person name="McCowan C."/>
            <person name="Murphy C."/>
            <person name="Pearson M."/>
            <person name="Poon T.W."/>
            <person name="Priest M."/>
            <person name="Roberts A."/>
            <person name="Saif S."/>
            <person name="Shea T."/>
            <person name="Sisk P."/>
            <person name="Sykes S."/>
            <person name="Wortman J."/>
            <person name="Nusbaum C."/>
            <person name="Birren B."/>
        </authorList>
    </citation>
    <scope>NUCLEOTIDE SEQUENCE [LARGE SCALE GENOMIC DNA]</scope>
    <source>
        <strain evidence="3 4">B7</strain>
    </source>
</reference>
<dbReference type="eggNOG" id="COG5280">
    <property type="taxonomic scope" value="Bacteria"/>
</dbReference>
<protein>
    <submittedName>
        <fullName evidence="3">Phage tail tape measure protein, TP901 family, core region</fullName>
    </submittedName>
</protein>
<dbReference type="GeneID" id="82191005"/>
<dbReference type="eggNOG" id="COG5412">
    <property type="taxonomic scope" value="Bacteria"/>
</dbReference>
<dbReference type="EMBL" id="ASSY01000008">
    <property type="protein sequence ID" value="EOS51106.1"/>
    <property type="molecule type" value="Genomic_DNA"/>
</dbReference>
<keyword evidence="1" id="KW-1133">Transmembrane helix</keyword>
<dbReference type="InterPro" id="IPR016024">
    <property type="entry name" value="ARM-type_fold"/>
</dbReference>
<name>R9KY07_9ACTN</name>